<dbReference type="EC" id="2.7.11.1" evidence="1"/>
<dbReference type="SUPFAM" id="SSF56112">
    <property type="entry name" value="Protein kinase-like (PK-like)"/>
    <property type="match status" value="1"/>
</dbReference>
<evidence type="ECO:0000256" key="9">
    <source>
        <dbReference type="SAM" id="Phobius"/>
    </source>
</evidence>
<dbReference type="GO" id="GO:0005524">
    <property type="term" value="F:ATP binding"/>
    <property type="evidence" value="ECO:0007669"/>
    <property type="project" value="UniProtKB-KW"/>
</dbReference>
<gene>
    <name evidence="11" type="ORF">PanWU01x14_250510</name>
</gene>
<keyword evidence="12" id="KW-1185">Reference proteome</keyword>
<accession>A0A2P5BCX1</accession>
<dbReference type="OrthoDB" id="1726335at2759"/>
<keyword evidence="5 11" id="KW-0418">Kinase</keyword>
<keyword evidence="4" id="KW-0547">Nucleotide-binding</keyword>
<evidence type="ECO:0000256" key="5">
    <source>
        <dbReference type="ARBA" id="ARBA00022777"/>
    </source>
</evidence>
<evidence type="ECO:0000256" key="8">
    <source>
        <dbReference type="ARBA" id="ARBA00048679"/>
    </source>
</evidence>
<keyword evidence="6" id="KW-0067">ATP-binding</keyword>
<keyword evidence="9" id="KW-1133">Transmembrane helix</keyword>
<dbReference type="PANTHER" id="PTHR48005:SF16">
    <property type="entry name" value="MDIS1-INTERACTING RECEPTOR LIKE KINASE 2-LIKE ISOFORM X1"/>
    <property type="match status" value="1"/>
</dbReference>
<dbReference type="InterPro" id="IPR000719">
    <property type="entry name" value="Prot_kinase_dom"/>
</dbReference>
<dbReference type="GO" id="GO:0004674">
    <property type="term" value="F:protein serine/threonine kinase activity"/>
    <property type="evidence" value="ECO:0007669"/>
    <property type="project" value="UniProtKB-KW"/>
</dbReference>
<organism evidence="11 12">
    <name type="scientific">Parasponia andersonii</name>
    <name type="common">Sponia andersonii</name>
    <dbReference type="NCBI Taxonomy" id="3476"/>
    <lineage>
        <taxon>Eukaryota</taxon>
        <taxon>Viridiplantae</taxon>
        <taxon>Streptophyta</taxon>
        <taxon>Embryophyta</taxon>
        <taxon>Tracheophyta</taxon>
        <taxon>Spermatophyta</taxon>
        <taxon>Magnoliopsida</taxon>
        <taxon>eudicotyledons</taxon>
        <taxon>Gunneridae</taxon>
        <taxon>Pentapetalae</taxon>
        <taxon>rosids</taxon>
        <taxon>fabids</taxon>
        <taxon>Rosales</taxon>
        <taxon>Cannabaceae</taxon>
        <taxon>Parasponia</taxon>
    </lineage>
</organism>
<name>A0A2P5BCX1_PARAD</name>
<evidence type="ECO:0000256" key="7">
    <source>
        <dbReference type="ARBA" id="ARBA00047899"/>
    </source>
</evidence>
<evidence type="ECO:0000259" key="10">
    <source>
        <dbReference type="PROSITE" id="PS50011"/>
    </source>
</evidence>
<reference evidence="12" key="1">
    <citation type="submission" date="2016-06" db="EMBL/GenBank/DDBJ databases">
        <title>Parallel loss of symbiosis genes in relatives of nitrogen-fixing non-legume Parasponia.</title>
        <authorList>
            <person name="Van Velzen R."/>
            <person name="Holmer R."/>
            <person name="Bu F."/>
            <person name="Rutten L."/>
            <person name="Van Zeijl A."/>
            <person name="Liu W."/>
            <person name="Santuari L."/>
            <person name="Cao Q."/>
            <person name="Sharma T."/>
            <person name="Shen D."/>
            <person name="Roswanjaya Y."/>
            <person name="Wardhani T."/>
            <person name="Kalhor M.S."/>
            <person name="Jansen J."/>
            <person name="Van den Hoogen J."/>
            <person name="Gungor B."/>
            <person name="Hartog M."/>
            <person name="Hontelez J."/>
            <person name="Verver J."/>
            <person name="Yang W.-C."/>
            <person name="Schijlen E."/>
            <person name="Repin R."/>
            <person name="Schilthuizen M."/>
            <person name="Schranz E."/>
            <person name="Heidstra R."/>
            <person name="Miyata K."/>
            <person name="Fedorova E."/>
            <person name="Kohlen W."/>
            <person name="Bisseling T."/>
            <person name="Smit S."/>
            <person name="Geurts R."/>
        </authorList>
    </citation>
    <scope>NUCLEOTIDE SEQUENCE [LARGE SCALE GENOMIC DNA]</scope>
    <source>
        <strain evidence="12">cv. WU1-14</strain>
    </source>
</reference>
<protein>
    <recommendedName>
        <fullName evidence="1">non-specific serine/threonine protein kinase</fullName>
        <ecNumber evidence="1">2.7.11.1</ecNumber>
    </recommendedName>
</protein>
<keyword evidence="2" id="KW-0723">Serine/threonine-protein kinase</keyword>
<dbReference type="Gene3D" id="1.10.510.10">
    <property type="entry name" value="Transferase(Phosphotransferase) domain 1"/>
    <property type="match status" value="1"/>
</dbReference>
<keyword evidence="9" id="KW-0472">Membrane</keyword>
<dbReference type="PANTHER" id="PTHR48005">
    <property type="entry name" value="LEUCINE RICH REPEAT KINASE 2"/>
    <property type="match status" value="1"/>
</dbReference>
<dbReference type="EMBL" id="JXTB01000308">
    <property type="protein sequence ID" value="PON46621.1"/>
    <property type="molecule type" value="Genomic_DNA"/>
</dbReference>
<keyword evidence="9" id="KW-0812">Transmembrane</keyword>
<evidence type="ECO:0000256" key="4">
    <source>
        <dbReference type="ARBA" id="ARBA00022741"/>
    </source>
</evidence>
<sequence length="65" mass="7228">MRAGTYGYIAPELAYTMVLSEKCDVFSFGVVALETLMGRQVSKRTTLVVIIIVIIFIVNSKHVAY</sequence>
<evidence type="ECO:0000256" key="3">
    <source>
        <dbReference type="ARBA" id="ARBA00022679"/>
    </source>
</evidence>
<evidence type="ECO:0000256" key="2">
    <source>
        <dbReference type="ARBA" id="ARBA00022527"/>
    </source>
</evidence>
<dbReference type="InterPro" id="IPR011009">
    <property type="entry name" value="Kinase-like_dom_sf"/>
</dbReference>
<dbReference type="InterPro" id="IPR051420">
    <property type="entry name" value="Ser_Thr_Kinases_DiverseReg"/>
</dbReference>
<feature type="domain" description="Protein kinase" evidence="10">
    <location>
        <begin position="1"/>
        <end position="65"/>
    </location>
</feature>
<proteinExistence type="predicted"/>
<evidence type="ECO:0000256" key="6">
    <source>
        <dbReference type="ARBA" id="ARBA00022840"/>
    </source>
</evidence>
<comment type="catalytic activity">
    <reaction evidence="7">
        <text>L-threonyl-[protein] + ATP = O-phospho-L-threonyl-[protein] + ADP + H(+)</text>
        <dbReference type="Rhea" id="RHEA:46608"/>
        <dbReference type="Rhea" id="RHEA-COMP:11060"/>
        <dbReference type="Rhea" id="RHEA-COMP:11605"/>
        <dbReference type="ChEBI" id="CHEBI:15378"/>
        <dbReference type="ChEBI" id="CHEBI:30013"/>
        <dbReference type="ChEBI" id="CHEBI:30616"/>
        <dbReference type="ChEBI" id="CHEBI:61977"/>
        <dbReference type="ChEBI" id="CHEBI:456216"/>
        <dbReference type="EC" id="2.7.11.1"/>
    </reaction>
</comment>
<evidence type="ECO:0000256" key="1">
    <source>
        <dbReference type="ARBA" id="ARBA00012513"/>
    </source>
</evidence>
<dbReference type="PROSITE" id="PS50011">
    <property type="entry name" value="PROTEIN_KINASE_DOM"/>
    <property type="match status" value="1"/>
</dbReference>
<dbReference type="Proteomes" id="UP000237105">
    <property type="component" value="Unassembled WGS sequence"/>
</dbReference>
<feature type="transmembrane region" description="Helical" evidence="9">
    <location>
        <begin position="46"/>
        <end position="64"/>
    </location>
</feature>
<comment type="caution">
    <text evidence="11">The sequence shown here is derived from an EMBL/GenBank/DDBJ whole genome shotgun (WGS) entry which is preliminary data.</text>
</comment>
<evidence type="ECO:0000313" key="11">
    <source>
        <dbReference type="EMBL" id="PON46621.1"/>
    </source>
</evidence>
<dbReference type="AlphaFoldDB" id="A0A2P5BCX1"/>
<comment type="catalytic activity">
    <reaction evidence="8">
        <text>L-seryl-[protein] + ATP = O-phospho-L-seryl-[protein] + ADP + H(+)</text>
        <dbReference type="Rhea" id="RHEA:17989"/>
        <dbReference type="Rhea" id="RHEA-COMP:9863"/>
        <dbReference type="Rhea" id="RHEA-COMP:11604"/>
        <dbReference type="ChEBI" id="CHEBI:15378"/>
        <dbReference type="ChEBI" id="CHEBI:29999"/>
        <dbReference type="ChEBI" id="CHEBI:30616"/>
        <dbReference type="ChEBI" id="CHEBI:83421"/>
        <dbReference type="ChEBI" id="CHEBI:456216"/>
        <dbReference type="EC" id="2.7.11.1"/>
    </reaction>
</comment>
<evidence type="ECO:0000313" key="12">
    <source>
        <dbReference type="Proteomes" id="UP000237105"/>
    </source>
</evidence>
<keyword evidence="3" id="KW-0808">Transferase</keyword>
<dbReference type="STRING" id="3476.A0A2P5BCX1"/>